<dbReference type="Proteomes" id="UP000279227">
    <property type="component" value="Chromosome"/>
</dbReference>
<name>A0A3S4LYA0_CHRGE</name>
<dbReference type="KEGG" id="cgle:NCTC11432_00471"/>
<accession>A0A3S4LYA0</accession>
<proteinExistence type="predicted"/>
<dbReference type="AlphaFoldDB" id="A0A3S4LYA0"/>
<sequence length="209" mass="24624">MDRETIDYIIRYFRRLMTENEILALNHHMYTYKSSDSIYLRNIMIERGWINTEPEIIKLLENGYEAFEQNTVKRIMRETPEKVFFNYCPNCNKLARTPQAKQCRYCRYSWHHLTVAQFKLNNAFQLTGRNFFLIGQIAEGKIKEGQRIDLRILGLNKKPKIQSIEFALTRKGGKAWEDIALGIAELTAEDKEYLIGITPVRDPLDIIVE</sequence>
<dbReference type="EMBL" id="LR134289">
    <property type="protein sequence ID" value="VEE04896.1"/>
    <property type="molecule type" value="Genomic_DNA"/>
</dbReference>
<evidence type="ECO:0000313" key="2">
    <source>
        <dbReference type="Proteomes" id="UP000279227"/>
    </source>
</evidence>
<gene>
    <name evidence="1" type="ORF">NCTC11432_00471</name>
</gene>
<organism evidence="1 2">
    <name type="scientific">Chryseobacterium gleum</name>
    <name type="common">Flavobacterium gleum</name>
    <dbReference type="NCBI Taxonomy" id="250"/>
    <lineage>
        <taxon>Bacteria</taxon>
        <taxon>Pseudomonadati</taxon>
        <taxon>Bacteroidota</taxon>
        <taxon>Flavobacteriia</taxon>
        <taxon>Flavobacteriales</taxon>
        <taxon>Weeksellaceae</taxon>
        <taxon>Chryseobacterium group</taxon>
        <taxon>Chryseobacterium</taxon>
    </lineage>
</organism>
<evidence type="ECO:0000313" key="1">
    <source>
        <dbReference type="EMBL" id="VEE04896.1"/>
    </source>
</evidence>
<reference evidence="1 2" key="1">
    <citation type="submission" date="2018-12" db="EMBL/GenBank/DDBJ databases">
        <authorList>
            <consortium name="Pathogen Informatics"/>
        </authorList>
    </citation>
    <scope>NUCLEOTIDE SEQUENCE [LARGE SCALE GENOMIC DNA]</scope>
    <source>
        <strain evidence="1 2">NCTC11432</strain>
    </source>
</reference>
<protein>
    <submittedName>
        <fullName evidence="1">Uncharacterized protein</fullName>
    </submittedName>
</protein>